<feature type="transmembrane region" description="Helical" evidence="7">
    <location>
        <begin position="158"/>
        <end position="187"/>
    </location>
</feature>
<keyword evidence="6 7" id="KW-0472">Membrane</keyword>
<name>A0A0K1ZLA9_RALSL</name>
<dbReference type="PANTHER" id="PTHR43663">
    <property type="entry name" value="CHROMATE TRANSPORT PROTEIN-RELATED"/>
    <property type="match status" value="1"/>
</dbReference>
<sequence>MGERNPPADAMAAGRAAPAPSCTKLFTEFARMGLSGFGGVLPFARRGIVERNGWLSDAEFAEMLSLGQVLPGPNVVNLSVMLGYRYHGIRGAASAMTGLVAVPAVLLLLIVMLYDHYSALPLVQQLLKGMAAVAAGLVLATAIKLAQGQSRTWRAAGIGLAVFLSIGVLQWPLLPVMAVLIPLALVLEWRAMQ</sequence>
<evidence type="ECO:0000256" key="6">
    <source>
        <dbReference type="ARBA" id="ARBA00023136"/>
    </source>
</evidence>
<comment type="similarity">
    <text evidence="2">Belongs to the chromate ion transporter (CHR) (TC 2.A.51) family.</text>
</comment>
<organism evidence="9">
    <name type="scientific">Ralstonia solanacearum</name>
    <name type="common">Pseudomonas solanacearum</name>
    <dbReference type="NCBI Taxonomy" id="305"/>
    <lineage>
        <taxon>Bacteria</taxon>
        <taxon>Pseudomonadati</taxon>
        <taxon>Pseudomonadota</taxon>
        <taxon>Betaproteobacteria</taxon>
        <taxon>Burkholderiales</taxon>
        <taxon>Burkholderiaceae</taxon>
        <taxon>Ralstonia</taxon>
        <taxon>Ralstonia solanacearum species complex</taxon>
    </lineage>
</organism>
<evidence type="ECO:0000313" key="8">
    <source>
        <dbReference type="EMBL" id="AYA47135.1"/>
    </source>
</evidence>
<dbReference type="PATRIC" id="fig|305.92.peg.2393"/>
<evidence type="ECO:0000256" key="3">
    <source>
        <dbReference type="ARBA" id="ARBA00022475"/>
    </source>
</evidence>
<dbReference type="GO" id="GO:0015109">
    <property type="term" value="F:chromate transmembrane transporter activity"/>
    <property type="evidence" value="ECO:0007669"/>
    <property type="project" value="InterPro"/>
</dbReference>
<dbReference type="GO" id="GO:0005886">
    <property type="term" value="C:plasma membrane"/>
    <property type="evidence" value="ECO:0007669"/>
    <property type="project" value="UniProtKB-SubCell"/>
</dbReference>
<gene>
    <name evidence="8" type="ORF">RSP824_11905</name>
    <name evidence="9" type="ORF">RUN1985_v1_660070</name>
</gene>
<proteinExistence type="inferred from homology"/>
<feature type="transmembrane region" description="Helical" evidence="7">
    <location>
        <begin position="91"/>
        <end position="114"/>
    </location>
</feature>
<dbReference type="EMBL" id="LN899824">
    <property type="protein sequence ID" value="CUV30572.1"/>
    <property type="molecule type" value="Genomic_DNA"/>
</dbReference>
<feature type="transmembrane region" description="Helical" evidence="7">
    <location>
        <begin position="126"/>
        <end position="146"/>
    </location>
</feature>
<evidence type="ECO:0000256" key="5">
    <source>
        <dbReference type="ARBA" id="ARBA00022989"/>
    </source>
</evidence>
<dbReference type="AlphaFoldDB" id="A0A0K1ZLA9"/>
<dbReference type="PANTHER" id="PTHR43663:SF1">
    <property type="entry name" value="CHROMATE TRANSPORTER"/>
    <property type="match status" value="1"/>
</dbReference>
<evidence type="ECO:0000256" key="4">
    <source>
        <dbReference type="ARBA" id="ARBA00022692"/>
    </source>
</evidence>
<accession>A0A0K1ZLA9</accession>
<dbReference type="Proteomes" id="UP000262427">
    <property type="component" value="Chromosome CM"/>
</dbReference>
<reference evidence="9" key="1">
    <citation type="submission" date="2015-10" db="EMBL/GenBank/DDBJ databases">
        <authorList>
            <person name="Gilbert D.G."/>
        </authorList>
    </citation>
    <scope>NUCLEOTIDE SEQUENCE</scope>
    <source>
        <strain evidence="9">Phyl III-seqv23</strain>
    </source>
</reference>
<protein>
    <submittedName>
        <fullName evidence="8">Chromate transporter</fullName>
    </submittedName>
</protein>
<evidence type="ECO:0000256" key="2">
    <source>
        <dbReference type="ARBA" id="ARBA00005262"/>
    </source>
</evidence>
<keyword evidence="5 7" id="KW-1133">Transmembrane helix</keyword>
<keyword evidence="4 7" id="KW-0812">Transmembrane</keyword>
<reference evidence="10" key="3">
    <citation type="submission" date="2018-01" db="EMBL/GenBank/DDBJ databases">
        <title>Raltonia solanacearum P824 infects blueberry.</title>
        <authorList>
            <person name="Bocsanczy A.M."/>
            <person name="Norman D.J."/>
        </authorList>
    </citation>
    <scope>NUCLEOTIDE SEQUENCE [LARGE SCALE GENOMIC DNA]</scope>
    <source>
        <strain evidence="10">P824</strain>
    </source>
</reference>
<dbReference type="EMBL" id="CP025741">
    <property type="protein sequence ID" value="AYA47135.1"/>
    <property type="molecule type" value="Genomic_DNA"/>
</dbReference>
<evidence type="ECO:0000313" key="10">
    <source>
        <dbReference type="Proteomes" id="UP000262427"/>
    </source>
</evidence>
<evidence type="ECO:0000256" key="7">
    <source>
        <dbReference type="SAM" id="Phobius"/>
    </source>
</evidence>
<reference evidence="8" key="2">
    <citation type="submission" date="2018-01" db="EMBL/GenBank/DDBJ databases">
        <title>Ralstonia pseudosolanacearum P824 infects blueberry.</title>
        <authorList>
            <person name="Bocsanczy A.M."/>
            <person name="Norman D.J."/>
        </authorList>
    </citation>
    <scope>NUCLEOTIDE SEQUENCE</scope>
    <source>
        <strain evidence="8">P824</strain>
    </source>
</reference>
<dbReference type="InterPro" id="IPR052518">
    <property type="entry name" value="CHR_Transporter"/>
</dbReference>
<dbReference type="InterPro" id="IPR003370">
    <property type="entry name" value="Chromate_transpt"/>
</dbReference>
<dbReference type="Pfam" id="PF02417">
    <property type="entry name" value="Chromate_transp"/>
    <property type="match status" value="1"/>
</dbReference>
<evidence type="ECO:0000256" key="1">
    <source>
        <dbReference type="ARBA" id="ARBA00004651"/>
    </source>
</evidence>
<evidence type="ECO:0000313" key="9">
    <source>
        <dbReference type="EMBL" id="CUV30572.1"/>
    </source>
</evidence>
<keyword evidence="3" id="KW-1003">Cell membrane</keyword>
<comment type="subcellular location">
    <subcellularLocation>
        <location evidence="1">Cell membrane</location>
        <topology evidence="1">Multi-pass membrane protein</topology>
    </subcellularLocation>
</comment>